<dbReference type="InParanoid" id="A0A667Z610"/>
<dbReference type="AlphaFoldDB" id="A0A667Z610"/>
<keyword evidence="4" id="KW-0677">Repeat</keyword>
<keyword evidence="5 7" id="KW-1015">Disulfide bond</keyword>
<reference evidence="9" key="1">
    <citation type="submission" date="2019-06" db="EMBL/GenBank/DDBJ databases">
        <authorList>
            <consortium name="Wellcome Sanger Institute Data Sharing"/>
        </authorList>
    </citation>
    <scope>NUCLEOTIDE SEQUENCE [LARGE SCALE GENOMIC DNA]</scope>
</reference>
<evidence type="ECO:0000256" key="2">
    <source>
        <dbReference type="ARBA" id="ARBA00022525"/>
    </source>
</evidence>
<dbReference type="InterPro" id="IPR036772">
    <property type="entry name" value="SRCR-like_dom_sf"/>
</dbReference>
<name>A0A667Z610_9TELE</name>
<dbReference type="GeneTree" id="ENSGT00940000155987"/>
<dbReference type="SUPFAM" id="SSF56487">
    <property type="entry name" value="SRCR-like"/>
    <property type="match status" value="3"/>
</dbReference>
<dbReference type="PANTHER" id="PTHR48071:SF15">
    <property type="entry name" value="SRCR DOMAIN-CONTAINING PROTEIN"/>
    <property type="match status" value="1"/>
</dbReference>
<protein>
    <recommendedName>
        <fullName evidence="8">SRCR domain-containing protein</fullName>
    </recommendedName>
</protein>
<evidence type="ECO:0000313" key="9">
    <source>
        <dbReference type="Ensembl" id="ENSMMDP00005031369.1"/>
    </source>
</evidence>
<dbReference type="Pfam" id="PF00530">
    <property type="entry name" value="SRCR"/>
    <property type="match status" value="2"/>
</dbReference>
<evidence type="ECO:0000256" key="3">
    <source>
        <dbReference type="ARBA" id="ARBA00022729"/>
    </source>
</evidence>
<dbReference type="GO" id="GO:0005886">
    <property type="term" value="C:plasma membrane"/>
    <property type="evidence" value="ECO:0007669"/>
    <property type="project" value="TreeGrafter"/>
</dbReference>
<keyword evidence="6" id="KW-0325">Glycoprotein</keyword>
<reference evidence="9" key="2">
    <citation type="submission" date="2025-08" db="UniProtKB">
        <authorList>
            <consortium name="Ensembl"/>
        </authorList>
    </citation>
    <scope>IDENTIFICATION</scope>
</reference>
<dbReference type="Proteomes" id="UP000472263">
    <property type="component" value="Chromosome 13"/>
</dbReference>
<reference evidence="9" key="3">
    <citation type="submission" date="2025-09" db="UniProtKB">
        <authorList>
            <consortium name="Ensembl"/>
        </authorList>
    </citation>
    <scope>IDENTIFICATION</scope>
</reference>
<accession>A0A667Z610</accession>
<comment type="subcellular location">
    <subcellularLocation>
        <location evidence="1">Secreted</location>
    </subcellularLocation>
</comment>
<evidence type="ECO:0000256" key="4">
    <source>
        <dbReference type="ARBA" id="ARBA00022737"/>
    </source>
</evidence>
<evidence type="ECO:0000256" key="6">
    <source>
        <dbReference type="ARBA" id="ARBA00023180"/>
    </source>
</evidence>
<evidence type="ECO:0000259" key="8">
    <source>
        <dbReference type="PROSITE" id="PS50287"/>
    </source>
</evidence>
<comment type="caution">
    <text evidence="7">Lacks conserved residue(s) required for the propagation of feature annotation.</text>
</comment>
<feature type="domain" description="SRCR" evidence="8">
    <location>
        <begin position="20"/>
        <end position="61"/>
    </location>
</feature>
<keyword evidence="2" id="KW-0964">Secreted</keyword>
<proteinExistence type="predicted"/>
<sequence length="294" mass="31337">MFSSGLHAEGEHSLEEADDVRLVGGASRCNGTLEVKHLGDWKPGDVSKVQWNLKTAAASVRLVNGKSLCSGRVEVKSGQSWSSVCEADFDQQDAQVLCRELSCGAPSVLLGALYGEAEAPMGTKEFQCEGSESSLLDCGSSGSTRNTCSPGKAVGLTCSEPDDVRLAGGDSRCAGTLEVKNLGEWEPVLFSGSEQSMQEAAAVCRDLDCGAVVSKKKKTDPSFRLIPVSELTFSCLQSGSRMRECIDMRSSTASSTLEITCSGNIVNDYVYMCKIFTLIVKNTIFPPTLSTLQE</sequence>
<evidence type="ECO:0000256" key="1">
    <source>
        <dbReference type="ARBA" id="ARBA00004613"/>
    </source>
</evidence>
<dbReference type="GO" id="GO:0004252">
    <property type="term" value="F:serine-type endopeptidase activity"/>
    <property type="evidence" value="ECO:0007669"/>
    <property type="project" value="TreeGrafter"/>
</dbReference>
<organism evidence="9 10">
    <name type="scientific">Myripristis murdjan</name>
    <name type="common">pinecone soldierfish</name>
    <dbReference type="NCBI Taxonomy" id="586833"/>
    <lineage>
        <taxon>Eukaryota</taxon>
        <taxon>Metazoa</taxon>
        <taxon>Chordata</taxon>
        <taxon>Craniata</taxon>
        <taxon>Vertebrata</taxon>
        <taxon>Euteleostomi</taxon>
        <taxon>Actinopterygii</taxon>
        <taxon>Neopterygii</taxon>
        <taxon>Teleostei</taxon>
        <taxon>Neoteleostei</taxon>
        <taxon>Acanthomorphata</taxon>
        <taxon>Holocentriformes</taxon>
        <taxon>Holocentridae</taxon>
        <taxon>Myripristis</taxon>
    </lineage>
</organism>
<dbReference type="GO" id="GO:0005615">
    <property type="term" value="C:extracellular space"/>
    <property type="evidence" value="ECO:0007669"/>
    <property type="project" value="TreeGrafter"/>
</dbReference>
<feature type="domain" description="SRCR" evidence="8">
    <location>
        <begin position="60"/>
        <end position="159"/>
    </location>
</feature>
<dbReference type="Ensembl" id="ENSMMDT00005032084.1">
    <property type="protein sequence ID" value="ENSMMDP00005031369.1"/>
    <property type="gene ID" value="ENSMMDG00005014806.1"/>
</dbReference>
<evidence type="ECO:0000256" key="5">
    <source>
        <dbReference type="ARBA" id="ARBA00023157"/>
    </source>
</evidence>
<keyword evidence="10" id="KW-1185">Reference proteome</keyword>
<dbReference type="PRINTS" id="PR00258">
    <property type="entry name" value="SPERACTRCPTR"/>
</dbReference>
<dbReference type="Gene3D" id="3.10.250.10">
    <property type="entry name" value="SRCR-like domain"/>
    <property type="match status" value="3"/>
</dbReference>
<keyword evidence="3" id="KW-0732">Signal</keyword>
<feature type="disulfide bond" evidence="7">
    <location>
        <begin position="235"/>
        <end position="245"/>
    </location>
</feature>
<dbReference type="SMART" id="SM00202">
    <property type="entry name" value="SR"/>
    <property type="match status" value="2"/>
</dbReference>
<dbReference type="PROSITE" id="PS50287">
    <property type="entry name" value="SRCR_2"/>
    <property type="match status" value="3"/>
</dbReference>
<evidence type="ECO:0000313" key="10">
    <source>
        <dbReference type="Proteomes" id="UP000472263"/>
    </source>
</evidence>
<feature type="domain" description="SRCR" evidence="8">
    <location>
        <begin position="164"/>
        <end position="274"/>
    </location>
</feature>
<feature type="disulfide bond" evidence="7">
    <location>
        <begin position="128"/>
        <end position="138"/>
    </location>
</feature>
<evidence type="ECO:0000256" key="7">
    <source>
        <dbReference type="PROSITE-ProRule" id="PRU00196"/>
    </source>
</evidence>
<dbReference type="PANTHER" id="PTHR48071">
    <property type="entry name" value="SRCR DOMAIN-CONTAINING PROTEIN"/>
    <property type="match status" value="1"/>
</dbReference>
<dbReference type="GO" id="GO:0031638">
    <property type="term" value="P:zymogen activation"/>
    <property type="evidence" value="ECO:0007669"/>
    <property type="project" value="TreeGrafter"/>
</dbReference>
<dbReference type="InterPro" id="IPR001190">
    <property type="entry name" value="SRCR"/>
</dbReference>